<name>A0A133VCT7_9EURY</name>
<proteinExistence type="predicted"/>
<evidence type="ECO:0000313" key="2">
    <source>
        <dbReference type="EMBL" id="KXB04259.1"/>
    </source>
</evidence>
<sequence length="269" mass="31102">MNSIVEIDDERVEKFITCTLACHSKVKTLLIIGSAAHGELTKYSDIDGVMLTEASEKDVISELEEDFNELAAKRFGKSGGNEFYSPHWSLFIYPEKAFTDKSIFSEYCPLPLEFTLYNLKHNSKLVFGQDARKDISVKYNEGLIDEWLSFAPKYHLTQSEIMINNGEDLRKSTYALSRAILQTARGVAWKEDKNTSSSYESIVQSMKKLEHHSTNLAEWALEKRRKDFESTIRETKSKLKPAENFLDNTLKRYVQIKRRRCPYSSQKKR</sequence>
<accession>A0A133VCT7</accession>
<dbReference type="GO" id="GO:0016779">
    <property type="term" value="F:nucleotidyltransferase activity"/>
    <property type="evidence" value="ECO:0007669"/>
    <property type="project" value="InterPro"/>
</dbReference>
<dbReference type="EMBL" id="LHYA01000001">
    <property type="protein sequence ID" value="KXB04259.1"/>
    <property type="molecule type" value="Genomic_DNA"/>
</dbReference>
<protein>
    <recommendedName>
        <fullName evidence="1">Polymerase nucleotidyl transferase domain-containing protein</fullName>
    </recommendedName>
</protein>
<evidence type="ECO:0000259" key="1">
    <source>
        <dbReference type="Pfam" id="PF01909"/>
    </source>
</evidence>
<gene>
    <name evidence="2" type="ORF">AKJ47_00205</name>
</gene>
<reference evidence="2 3" key="1">
    <citation type="journal article" date="2016" name="Sci. Rep.">
        <title>Metabolic traits of an uncultured archaeal lineage -MSBL1- from brine pools of the Red Sea.</title>
        <authorList>
            <person name="Mwirichia R."/>
            <person name="Alam I."/>
            <person name="Rashid M."/>
            <person name="Vinu M."/>
            <person name="Ba-Alawi W."/>
            <person name="Anthony Kamau A."/>
            <person name="Kamanda Ngugi D."/>
            <person name="Goker M."/>
            <person name="Klenk H.P."/>
            <person name="Bajic V."/>
            <person name="Stingl U."/>
        </authorList>
    </citation>
    <scope>NUCLEOTIDE SEQUENCE [LARGE SCALE GENOMIC DNA]</scope>
    <source>
        <strain evidence="2">SCGC-AAA261G05</strain>
    </source>
</reference>
<dbReference type="Pfam" id="PF01909">
    <property type="entry name" value="NTP_transf_2"/>
    <property type="match status" value="1"/>
</dbReference>
<organism evidence="2 3">
    <name type="scientific">candidate division MSBL1 archaeon SCGC-AAA261G05</name>
    <dbReference type="NCBI Taxonomy" id="1698276"/>
    <lineage>
        <taxon>Archaea</taxon>
        <taxon>Methanobacteriati</taxon>
        <taxon>Methanobacteriota</taxon>
        <taxon>candidate division MSBL1</taxon>
    </lineage>
</organism>
<feature type="domain" description="Polymerase nucleotidyl transferase" evidence="1">
    <location>
        <begin position="25"/>
        <end position="64"/>
    </location>
</feature>
<dbReference type="InterPro" id="IPR002934">
    <property type="entry name" value="Polymerase_NTP_transf_dom"/>
</dbReference>
<keyword evidence="3" id="KW-1185">Reference proteome</keyword>
<dbReference type="AlphaFoldDB" id="A0A133VCT7"/>
<dbReference type="Proteomes" id="UP000070405">
    <property type="component" value="Unassembled WGS sequence"/>
</dbReference>
<evidence type="ECO:0000313" key="3">
    <source>
        <dbReference type="Proteomes" id="UP000070405"/>
    </source>
</evidence>
<comment type="caution">
    <text evidence="2">The sequence shown here is derived from an EMBL/GenBank/DDBJ whole genome shotgun (WGS) entry which is preliminary data.</text>
</comment>